<sequence length="260" mass="30567">MKIAAYRNILAHIIIFFIIILIGYCCYNKTTETMSNEDKVVFIIPTTSRNMNYQNVDSCAVINILYSSLKKLDISKYKLIIGIDDDDEFYLKNIDEIKSRLPENFHFHFFNNFDKSYVCIVNQLATVAINEYDAEYISVFADDLNIFELDYVNKFTEYFKKNEDICLGWAIDEDNIRIATHPFLHKKHVELLGYFYPKEIKNWYCDDWVTEVYTKLGKIIKSDKPVFANTLLAKETNRYTIAHVENLQELVNFAVDILSQ</sequence>
<dbReference type="EMBL" id="MN739088">
    <property type="protein sequence ID" value="QHS87792.1"/>
    <property type="molecule type" value="Genomic_DNA"/>
</dbReference>
<keyword evidence="1" id="KW-0472">Membrane</keyword>
<reference evidence="2" key="1">
    <citation type="journal article" date="2020" name="Nature">
        <title>Giant virus diversity and host interactions through global metagenomics.</title>
        <authorList>
            <person name="Schulz F."/>
            <person name="Roux S."/>
            <person name="Paez-Espino D."/>
            <person name="Jungbluth S."/>
            <person name="Walsh D.A."/>
            <person name="Denef V.J."/>
            <person name="McMahon K.D."/>
            <person name="Konstantinidis K.T."/>
            <person name="Eloe-Fadrosh E.A."/>
            <person name="Kyrpides N.C."/>
            <person name="Woyke T."/>
        </authorList>
    </citation>
    <scope>NUCLEOTIDE SEQUENCE</scope>
    <source>
        <strain evidence="2">GVMAG-M-3300010158-13</strain>
    </source>
</reference>
<proteinExistence type="predicted"/>
<name>A0A6C0B6W4_9ZZZZ</name>
<evidence type="ECO:0000256" key="1">
    <source>
        <dbReference type="SAM" id="Phobius"/>
    </source>
</evidence>
<keyword evidence="1" id="KW-0812">Transmembrane</keyword>
<feature type="transmembrane region" description="Helical" evidence="1">
    <location>
        <begin position="6"/>
        <end position="27"/>
    </location>
</feature>
<accession>A0A6C0B6W4</accession>
<protein>
    <recommendedName>
        <fullName evidence="3">Glycosyltransferase 2-like domain-containing protein</fullName>
    </recommendedName>
</protein>
<evidence type="ECO:0008006" key="3">
    <source>
        <dbReference type="Google" id="ProtNLM"/>
    </source>
</evidence>
<dbReference type="AlphaFoldDB" id="A0A6C0B6W4"/>
<evidence type="ECO:0000313" key="2">
    <source>
        <dbReference type="EMBL" id="QHS87792.1"/>
    </source>
</evidence>
<keyword evidence="1" id="KW-1133">Transmembrane helix</keyword>
<organism evidence="2">
    <name type="scientific">viral metagenome</name>
    <dbReference type="NCBI Taxonomy" id="1070528"/>
    <lineage>
        <taxon>unclassified sequences</taxon>
        <taxon>metagenomes</taxon>
        <taxon>organismal metagenomes</taxon>
    </lineage>
</organism>